<dbReference type="AlphaFoldDB" id="T5KTT5"/>
<dbReference type="PATRIC" id="fig|1333857.3.peg.725"/>
<evidence type="ECO:0000313" key="1">
    <source>
        <dbReference type="EMBL" id="EQM83429.1"/>
    </source>
</evidence>
<accession>T5KTT5</accession>
<reference evidence="1 2" key="1">
    <citation type="journal article" date="2013" name="Genome Announc.">
        <title>Whole-genome sequences of five oyster-associated bacteria show potential for crude oil hydrocarbon degradation.</title>
        <authorList>
            <person name="Chauhan A."/>
            <person name="Green S."/>
            <person name="Pathak A."/>
            <person name="Thomas J."/>
            <person name="Venkatramanan R."/>
        </authorList>
    </citation>
    <scope>NUCLEOTIDE SEQUENCE [LARGE SCALE GENOMIC DNA]</scope>
    <source>
        <strain evidence="1 2">MF109</strain>
    </source>
</reference>
<dbReference type="RefSeq" id="WP_021198709.1">
    <property type="nucleotide sequence ID" value="NZ_ATAO01000079.1"/>
</dbReference>
<name>T5KTT5_MICMQ</name>
<organism evidence="1 2">
    <name type="scientific">Microbacterium maritypicum MF109</name>
    <dbReference type="NCBI Taxonomy" id="1333857"/>
    <lineage>
        <taxon>Bacteria</taxon>
        <taxon>Bacillati</taxon>
        <taxon>Actinomycetota</taxon>
        <taxon>Actinomycetes</taxon>
        <taxon>Micrococcales</taxon>
        <taxon>Microbacteriaceae</taxon>
        <taxon>Microbacterium</taxon>
    </lineage>
</organism>
<protein>
    <submittedName>
        <fullName evidence="1">Uncharacterized protein</fullName>
    </submittedName>
</protein>
<dbReference type="Proteomes" id="UP000016033">
    <property type="component" value="Unassembled WGS sequence"/>
</dbReference>
<gene>
    <name evidence="1" type="ORF">L687_12480</name>
</gene>
<comment type="caution">
    <text evidence="1">The sequence shown here is derived from an EMBL/GenBank/DDBJ whole genome shotgun (WGS) entry which is preliminary data.</text>
</comment>
<evidence type="ECO:0000313" key="2">
    <source>
        <dbReference type="Proteomes" id="UP000016033"/>
    </source>
</evidence>
<sequence length="179" mass="18636">MADPTPAPGGDIGAILEEFRKLRREVADLKTSTGTQRAQAVKRLPFQDFQVGQASPIGLATGWNSYAVVTLLVPEDRTRLQVLAIGTAAVLDQTSGGLTTSYGRVLIDGVASRQFPAAKDAGATLVNNVITATSAAVVDVTGKTSISVAFQLQPLNPAAFPSHSQNFAQLAVIGSFTIA</sequence>
<proteinExistence type="predicted"/>
<dbReference type="EMBL" id="ATAO01000079">
    <property type="protein sequence ID" value="EQM83429.1"/>
    <property type="molecule type" value="Genomic_DNA"/>
</dbReference>